<feature type="domain" description="DUF6699" evidence="2">
    <location>
        <begin position="166"/>
        <end position="293"/>
    </location>
</feature>
<feature type="compositionally biased region" description="Basic residues" evidence="1">
    <location>
        <begin position="1"/>
        <end position="11"/>
    </location>
</feature>
<dbReference type="Proteomes" id="UP001175211">
    <property type="component" value="Unassembled WGS sequence"/>
</dbReference>
<dbReference type="GeneID" id="85354837"/>
<feature type="compositionally biased region" description="Low complexity" evidence="1">
    <location>
        <begin position="18"/>
        <end position="32"/>
    </location>
</feature>
<sequence>MDPNHNPRHRDAKAPAVRSILRPSSASRRSPPQEGPSVRFQTSPSRPSSSESSSQSIYTLEIPQDGPIPPLLLPATQSRRHLEALVLQLAAQLRAQRIASQSLQEPFTRPEGKADEFPEFRDIMLDKWTAGPGYGPVLNAESVAKLRLHPLLHPVLSSPPSDDDHLIWNMIYPPSTAERVRKNVREAFDSFRLEPATLPRVSILHIASRRMPWVFIVRPDDDAVGVTVGDVLTVLARYLSVHLNEADLSSTTVEHRKAIVASHEARMQILQSERKLSIQVVDWMVGHTHFTGFFHDVEYLEGRFPDTPTNLHIVLCSESSEMP</sequence>
<feature type="region of interest" description="Disordered" evidence="1">
    <location>
        <begin position="1"/>
        <end position="63"/>
    </location>
</feature>
<keyword evidence="4" id="KW-1185">Reference proteome</keyword>
<evidence type="ECO:0000259" key="2">
    <source>
        <dbReference type="Pfam" id="PF20415"/>
    </source>
</evidence>
<evidence type="ECO:0000313" key="3">
    <source>
        <dbReference type="EMBL" id="KAK0466819.1"/>
    </source>
</evidence>
<gene>
    <name evidence="3" type="ORF">EV420DRAFT_1505533</name>
</gene>
<accession>A0AA39NJR3</accession>
<protein>
    <recommendedName>
        <fullName evidence="2">DUF6699 domain-containing protein</fullName>
    </recommendedName>
</protein>
<dbReference type="EMBL" id="JAUEPS010000003">
    <property type="protein sequence ID" value="KAK0466819.1"/>
    <property type="molecule type" value="Genomic_DNA"/>
</dbReference>
<feature type="compositionally biased region" description="Low complexity" evidence="1">
    <location>
        <begin position="43"/>
        <end position="56"/>
    </location>
</feature>
<dbReference type="Pfam" id="PF20415">
    <property type="entry name" value="DUF6699"/>
    <property type="match status" value="1"/>
</dbReference>
<evidence type="ECO:0000313" key="4">
    <source>
        <dbReference type="Proteomes" id="UP001175211"/>
    </source>
</evidence>
<proteinExistence type="predicted"/>
<dbReference type="RefSeq" id="XP_060337411.1">
    <property type="nucleotide sequence ID" value="XM_060471289.1"/>
</dbReference>
<dbReference type="AlphaFoldDB" id="A0AA39NJR3"/>
<organism evidence="3 4">
    <name type="scientific">Armillaria tabescens</name>
    <name type="common">Ringless honey mushroom</name>
    <name type="synonym">Agaricus tabescens</name>
    <dbReference type="NCBI Taxonomy" id="1929756"/>
    <lineage>
        <taxon>Eukaryota</taxon>
        <taxon>Fungi</taxon>
        <taxon>Dikarya</taxon>
        <taxon>Basidiomycota</taxon>
        <taxon>Agaricomycotina</taxon>
        <taxon>Agaricomycetes</taxon>
        <taxon>Agaricomycetidae</taxon>
        <taxon>Agaricales</taxon>
        <taxon>Marasmiineae</taxon>
        <taxon>Physalacriaceae</taxon>
        <taxon>Desarmillaria</taxon>
    </lineage>
</organism>
<evidence type="ECO:0000256" key="1">
    <source>
        <dbReference type="SAM" id="MobiDB-lite"/>
    </source>
</evidence>
<comment type="caution">
    <text evidence="3">The sequence shown here is derived from an EMBL/GenBank/DDBJ whole genome shotgun (WGS) entry which is preliminary data.</text>
</comment>
<name>A0AA39NJR3_ARMTA</name>
<dbReference type="InterPro" id="IPR046522">
    <property type="entry name" value="DUF6699"/>
</dbReference>
<reference evidence="3" key="1">
    <citation type="submission" date="2023-06" db="EMBL/GenBank/DDBJ databases">
        <authorList>
            <consortium name="Lawrence Berkeley National Laboratory"/>
            <person name="Ahrendt S."/>
            <person name="Sahu N."/>
            <person name="Indic B."/>
            <person name="Wong-Bajracharya J."/>
            <person name="Merenyi Z."/>
            <person name="Ke H.-M."/>
            <person name="Monk M."/>
            <person name="Kocsube S."/>
            <person name="Drula E."/>
            <person name="Lipzen A."/>
            <person name="Balint B."/>
            <person name="Henrissat B."/>
            <person name="Andreopoulos B."/>
            <person name="Martin F.M."/>
            <person name="Harder C.B."/>
            <person name="Rigling D."/>
            <person name="Ford K.L."/>
            <person name="Foster G.D."/>
            <person name="Pangilinan J."/>
            <person name="Papanicolaou A."/>
            <person name="Barry K."/>
            <person name="LaButti K."/>
            <person name="Viragh M."/>
            <person name="Koriabine M."/>
            <person name="Yan M."/>
            <person name="Riley R."/>
            <person name="Champramary S."/>
            <person name="Plett K.L."/>
            <person name="Tsai I.J."/>
            <person name="Slot J."/>
            <person name="Sipos G."/>
            <person name="Plett J."/>
            <person name="Nagy L.G."/>
            <person name="Grigoriev I.V."/>
        </authorList>
    </citation>
    <scope>NUCLEOTIDE SEQUENCE</scope>
    <source>
        <strain evidence="3">CCBAS 213</strain>
    </source>
</reference>